<dbReference type="SUPFAM" id="SSF53067">
    <property type="entry name" value="Actin-like ATPase domain"/>
    <property type="match status" value="2"/>
</dbReference>
<dbReference type="FunFam" id="3.30.420.40:FF:000101">
    <property type="entry name" value="FGGY carbohydrate kinase domain-containing protein"/>
    <property type="match status" value="1"/>
</dbReference>
<dbReference type="Pfam" id="PF02782">
    <property type="entry name" value="FGGY_C"/>
    <property type="match status" value="1"/>
</dbReference>
<dbReference type="Gene3D" id="1.20.58.2240">
    <property type="match status" value="1"/>
</dbReference>
<evidence type="ECO:0000256" key="1">
    <source>
        <dbReference type="ARBA" id="ARBA00009156"/>
    </source>
</evidence>
<dbReference type="EMBL" id="JACVVK020000031">
    <property type="protein sequence ID" value="KAK7501510.1"/>
    <property type="molecule type" value="Genomic_DNA"/>
</dbReference>
<proteinExistence type="inferred from homology"/>
<dbReference type="PANTHER" id="PTHR43435:SF4">
    <property type="entry name" value="FGGY CARBOHYDRATE KINASE DOMAIN-CONTAINING PROTEIN"/>
    <property type="match status" value="1"/>
</dbReference>
<evidence type="ECO:0000256" key="3">
    <source>
        <dbReference type="ARBA" id="ARBA00022777"/>
    </source>
</evidence>
<accession>A0ABD0LQK8</accession>
<dbReference type="InterPro" id="IPR006003">
    <property type="entry name" value="FGGY_RbtK-like"/>
</dbReference>
<dbReference type="AlphaFoldDB" id="A0ABD0LQK8"/>
<dbReference type="InterPro" id="IPR043129">
    <property type="entry name" value="ATPase_NBD"/>
</dbReference>
<evidence type="ECO:0000313" key="7">
    <source>
        <dbReference type="EMBL" id="KAK7501510.1"/>
    </source>
</evidence>
<protein>
    <recommendedName>
        <fullName evidence="4">FGGY carbohydrate kinase domain-containing protein</fullName>
    </recommendedName>
</protein>
<dbReference type="InterPro" id="IPR018485">
    <property type="entry name" value="FGGY_C"/>
</dbReference>
<gene>
    <name evidence="7" type="ORF">BaRGS_00007314</name>
</gene>
<keyword evidence="8" id="KW-1185">Reference proteome</keyword>
<dbReference type="GO" id="GO:0016301">
    <property type="term" value="F:kinase activity"/>
    <property type="evidence" value="ECO:0007669"/>
    <property type="project" value="UniProtKB-KW"/>
</dbReference>
<evidence type="ECO:0000256" key="4">
    <source>
        <dbReference type="ARBA" id="ARBA00074355"/>
    </source>
</evidence>
<sequence length="547" mass="59291">MTHYIGVDVGTASVRAALVTERGEIVQTAVEPIQIWNPQPGFYEQSSDDIWKAVTITVNSVVRKSGVAASQVKGIGFDATCSLVALDVDFNPASCSLSGQKECNVVMWMDHRAEKQAARINATKHSVLRQVGGTMSLEMQPPKLLWLKENIPKQWRTMEHLFDLPDFLTWRATNSLTRSLCSLVCKWGYEVQGAEKHGWNDDFLTTIGLQELTENNHARMGNQTQQPGEPCGAGLTVQAASDLGLVPGTPVGTSLIDAHAGGVACLACVPTGLSSTLPPITSRLALICGTSTCHMAVSREPVFVPGVWGPYFSAMIPGLWGNEGGQSTTGKLIDFVVENHSAYAATRAKADESGVHLYEYLNNLLENQAKQAGTSVSQLTSDLHVYPDFHGNRSPLADPTMKGMICGLSLSATSDDLALLYLATVQALAYGTKHIISEMNHHGHSIQILYLCGGLRKNKLFVQSHADALGLPVILPDAHESVLLGSAVLGARASGNFSNIQDAMLAMGGSGLVVMPRETEQRYHEKKYQVYQKMLTDQRAYRELMKN</sequence>
<dbReference type="PIRSF" id="PIRSF000538">
    <property type="entry name" value="GlpK"/>
    <property type="match status" value="1"/>
</dbReference>
<evidence type="ECO:0000313" key="8">
    <source>
        <dbReference type="Proteomes" id="UP001519460"/>
    </source>
</evidence>
<dbReference type="PANTHER" id="PTHR43435">
    <property type="entry name" value="RIBULOKINASE"/>
    <property type="match status" value="1"/>
</dbReference>
<dbReference type="CDD" id="cd07782">
    <property type="entry name" value="ASKHA_NBD_FGGY_D-RBK"/>
    <property type="match status" value="1"/>
</dbReference>
<dbReference type="Gene3D" id="3.30.420.40">
    <property type="match status" value="1"/>
</dbReference>
<evidence type="ECO:0000259" key="6">
    <source>
        <dbReference type="Pfam" id="PF02782"/>
    </source>
</evidence>
<feature type="domain" description="Carbohydrate kinase FGGY C-terminal" evidence="6">
    <location>
        <begin position="284"/>
        <end position="493"/>
    </location>
</feature>
<dbReference type="Pfam" id="PF00370">
    <property type="entry name" value="FGGY_N"/>
    <property type="match status" value="1"/>
</dbReference>
<dbReference type="Proteomes" id="UP001519460">
    <property type="component" value="Unassembled WGS sequence"/>
</dbReference>
<evidence type="ECO:0000256" key="2">
    <source>
        <dbReference type="ARBA" id="ARBA00022679"/>
    </source>
</evidence>
<keyword evidence="3" id="KW-0418">Kinase</keyword>
<dbReference type="InterPro" id="IPR018484">
    <property type="entry name" value="FGGY_N"/>
</dbReference>
<evidence type="ECO:0000259" key="5">
    <source>
        <dbReference type="Pfam" id="PF00370"/>
    </source>
</evidence>
<organism evidence="7 8">
    <name type="scientific">Batillaria attramentaria</name>
    <dbReference type="NCBI Taxonomy" id="370345"/>
    <lineage>
        <taxon>Eukaryota</taxon>
        <taxon>Metazoa</taxon>
        <taxon>Spiralia</taxon>
        <taxon>Lophotrochozoa</taxon>
        <taxon>Mollusca</taxon>
        <taxon>Gastropoda</taxon>
        <taxon>Caenogastropoda</taxon>
        <taxon>Sorbeoconcha</taxon>
        <taxon>Cerithioidea</taxon>
        <taxon>Batillariidae</taxon>
        <taxon>Batillaria</taxon>
    </lineage>
</organism>
<reference evidence="7 8" key="1">
    <citation type="journal article" date="2023" name="Sci. Data">
        <title>Genome assembly of the Korean intertidal mud-creeper Batillaria attramentaria.</title>
        <authorList>
            <person name="Patra A.K."/>
            <person name="Ho P.T."/>
            <person name="Jun S."/>
            <person name="Lee S.J."/>
            <person name="Kim Y."/>
            <person name="Won Y.J."/>
        </authorList>
    </citation>
    <scope>NUCLEOTIDE SEQUENCE [LARGE SCALE GENOMIC DNA]</scope>
    <source>
        <strain evidence="7">Wonlab-2016</strain>
    </source>
</reference>
<comment type="similarity">
    <text evidence="1">Belongs to the FGGY kinase family.</text>
</comment>
<dbReference type="InterPro" id="IPR000577">
    <property type="entry name" value="Carb_kinase_FGGY"/>
</dbReference>
<comment type="caution">
    <text evidence="7">The sequence shown here is derived from an EMBL/GenBank/DDBJ whole genome shotgun (WGS) entry which is preliminary data.</text>
</comment>
<name>A0ABD0LQK8_9CAEN</name>
<dbReference type="NCBIfam" id="TIGR01315">
    <property type="entry name" value="5C_CHO_kinase"/>
    <property type="match status" value="1"/>
</dbReference>
<feature type="domain" description="Carbohydrate kinase FGGY N-terminal" evidence="5">
    <location>
        <begin position="4"/>
        <end position="261"/>
    </location>
</feature>
<keyword evidence="2" id="KW-0808">Transferase</keyword>